<dbReference type="NCBIfam" id="TIGR03140">
    <property type="entry name" value="AhpF"/>
    <property type="match status" value="1"/>
</dbReference>
<dbReference type="InterPro" id="IPR044142">
    <property type="entry name" value="AhpF_NTD_N"/>
</dbReference>
<feature type="disulfide bond" description="Redox-active" evidence="10">
    <location>
        <begin position="340"/>
        <end position="343"/>
    </location>
</feature>
<comment type="similarity">
    <text evidence="1">Belongs to the class-II pyridine nucleotide-disulfide oxidoreductase family.</text>
</comment>
<dbReference type="Gene3D" id="3.40.30.80">
    <property type="match status" value="1"/>
</dbReference>
<dbReference type="GO" id="GO:0016668">
    <property type="term" value="F:oxidoreductase activity, acting on a sulfur group of donors, NAD(P) as acceptor"/>
    <property type="evidence" value="ECO:0007669"/>
    <property type="project" value="UniProtKB-ARBA"/>
</dbReference>
<evidence type="ECO:0000256" key="6">
    <source>
        <dbReference type="ARBA" id="ARBA00023027"/>
    </source>
</evidence>
<keyword evidence="4 9" id="KW-0274">FAD</keyword>
<evidence type="ECO:0000256" key="9">
    <source>
        <dbReference type="PIRSR" id="PIRSR000238-1"/>
    </source>
</evidence>
<dbReference type="OrthoDB" id="9806179at2"/>
<comment type="subunit">
    <text evidence="2">Homodimer.</text>
</comment>
<protein>
    <submittedName>
        <fullName evidence="13">Alkyl hydroperoxide reductase subunit F</fullName>
    </submittedName>
</protein>
<evidence type="ECO:0000256" key="1">
    <source>
        <dbReference type="ARBA" id="ARBA00009333"/>
    </source>
</evidence>
<dbReference type="Proteomes" id="UP000051638">
    <property type="component" value="Unassembled WGS sequence"/>
</dbReference>
<dbReference type="GO" id="GO:0000302">
    <property type="term" value="P:response to reactive oxygen species"/>
    <property type="evidence" value="ECO:0007669"/>
    <property type="project" value="InterPro"/>
</dbReference>
<sequence>MAIEQTVKQQLAAYLKLLEQDVVLTADLGDDTHSQKVSDFIKEVAAMSPKISVAKGHLKRQPSFTIDQANQPSSGIEFAGVPLGHEFTSFVLALLQVSGHAPKISATLKQQIQSIDAELHFETFASLSCHNCPDVVQALNIMSVLNPKISHTMIEGGMYQDEATQKNVMAVPTVFLNGEEWHTGRATLEELVDKASGGAPQALTDDWTDQQFDVVIVGGGPAAGSAAIYAARKGVATAIVADHFGGQPLDTAGIENLAGIDHIEGEKLMANVQAQVEKYGVHVLTGQHVTAVRKEDQVKIDLASGNTLTARTVIIATGAQWKHIGVPGETEFKNKGVAYCPHCDGPLYAGKDVAVIGGGNSGIEAAIDMAGICKHVTVLEFSANFGADSVLQAKARDLDNVTLIANAATKEITGDGRVNGLTYTDRETQETHHLDLEGVFIQIGLQPNTDWVTAPIELNARHEIMTDTKQATDVPGIFAAGDCTDSAYKQIIVAMGSGATAALSAFDYLVRNDVAAKQPVTN</sequence>
<dbReference type="GO" id="GO:0051287">
    <property type="term" value="F:NAD binding"/>
    <property type="evidence" value="ECO:0007669"/>
    <property type="project" value="InterPro"/>
</dbReference>
<evidence type="ECO:0000256" key="3">
    <source>
        <dbReference type="ARBA" id="ARBA00022630"/>
    </source>
</evidence>
<dbReference type="InterPro" id="IPR036188">
    <property type="entry name" value="FAD/NAD-bd_sf"/>
</dbReference>
<dbReference type="CDD" id="cd02974">
    <property type="entry name" value="AhpF_NTD_N"/>
    <property type="match status" value="1"/>
</dbReference>
<feature type="binding site" evidence="9">
    <location>
        <begin position="213"/>
        <end position="228"/>
    </location>
    <ligand>
        <name>FAD</name>
        <dbReference type="ChEBI" id="CHEBI:57692"/>
    </ligand>
</feature>
<reference evidence="13 14" key="1">
    <citation type="journal article" date="2015" name="Genome Announc.">
        <title>Expanding the biotechnology potential of lactobacilli through comparative genomics of 213 strains and associated genera.</title>
        <authorList>
            <person name="Sun Z."/>
            <person name="Harris H.M."/>
            <person name="McCann A."/>
            <person name="Guo C."/>
            <person name="Argimon S."/>
            <person name="Zhang W."/>
            <person name="Yang X."/>
            <person name="Jeffery I.B."/>
            <person name="Cooney J.C."/>
            <person name="Kagawa T.F."/>
            <person name="Liu W."/>
            <person name="Song Y."/>
            <person name="Salvetti E."/>
            <person name="Wrobel A."/>
            <person name="Rasinkangas P."/>
            <person name="Parkhill J."/>
            <person name="Rea M.C."/>
            <person name="O'Sullivan O."/>
            <person name="Ritari J."/>
            <person name="Douillard F.P."/>
            <person name="Paul Ross R."/>
            <person name="Yang R."/>
            <person name="Briner A.E."/>
            <person name="Felis G.E."/>
            <person name="de Vos W.M."/>
            <person name="Barrangou R."/>
            <person name="Klaenhammer T.R."/>
            <person name="Caufield P.W."/>
            <person name="Cui Y."/>
            <person name="Zhang H."/>
            <person name="O'Toole P.W."/>
        </authorList>
    </citation>
    <scope>NUCLEOTIDE SEQUENCE [LARGE SCALE GENOMIC DNA]</scope>
    <source>
        <strain evidence="13 14">DSM 20253</strain>
    </source>
</reference>
<dbReference type="RefSeq" id="WP_057874463.1">
    <property type="nucleotide sequence ID" value="NZ_AYYI01000068.1"/>
</dbReference>
<dbReference type="PROSITE" id="PS00573">
    <property type="entry name" value="PYRIDINE_REDOX_2"/>
    <property type="match status" value="1"/>
</dbReference>
<evidence type="ECO:0000256" key="2">
    <source>
        <dbReference type="ARBA" id="ARBA00011738"/>
    </source>
</evidence>
<dbReference type="GO" id="GO:0102039">
    <property type="term" value="F:NADH-dependent peroxiredoxin activity"/>
    <property type="evidence" value="ECO:0007669"/>
    <property type="project" value="InterPro"/>
</dbReference>
<dbReference type="InterPro" id="IPR012081">
    <property type="entry name" value="Alkyl_hydroperoxide_Rdtase_suF"/>
</dbReference>
<dbReference type="SUPFAM" id="SSF51905">
    <property type="entry name" value="FAD/NAD(P)-binding domain"/>
    <property type="match status" value="1"/>
</dbReference>
<evidence type="ECO:0000256" key="4">
    <source>
        <dbReference type="ARBA" id="ARBA00022827"/>
    </source>
</evidence>
<keyword evidence="7 10" id="KW-1015">Disulfide bond</keyword>
<dbReference type="InterPro" id="IPR008255">
    <property type="entry name" value="Pyr_nucl-diS_OxRdtase_2_AS"/>
</dbReference>
<dbReference type="PRINTS" id="PR00368">
    <property type="entry name" value="FADPNR"/>
</dbReference>
<dbReference type="PRINTS" id="PR00469">
    <property type="entry name" value="PNDRDTASEII"/>
</dbReference>
<evidence type="ECO:0000256" key="8">
    <source>
        <dbReference type="ARBA" id="ARBA00023284"/>
    </source>
</evidence>
<dbReference type="GO" id="GO:0050660">
    <property type="term" value="F:flavin adenine dinucleotide binding"/>
    <property type="evidence" value="ECO:0007669"/>
    <property type="project" value="InterPro"/>
</dbReference>
<evidence type="ECO:0000259" key="12">
    <source>
        <dbReference type="Pfam" id="PF13192"/>
    </source>
</evidence>
<comment type="caution">
    <text evidence="13">The sequence shown here is derived from an EMBL/GenBank/DDBJ whole genome shotgun (WGS) entry which is preliminary data.</text>
</comment>
<dbReference type="SUPFAM" id="SSF52833">
    <property type="entry name" value="Thioredoxin-like"/>
    <property type="match status" value="2"/>
</dbReference>
<evidence type="ECO:0000313" key="13">
    <source>
        <dbReference type="EMBL" id="KRM95457.1"/>
    </source>
</evidence>
<keyword evidence="14" id="KW-1185">Reference proteome</keyword>
<dbReference type="Pfam" id="PF13192">
    <property type="entry name" value="Thioredoxin_3"/>
    <property type="match status" value="1"/>
</dbReference>
<feature type="domain" description="Thioredoxin-like fold" evidence="12">
    <location>
        <begin position="126"/>
        <end position="192"/>
    </location>
</feature>
<dbReference type="InterPro" id="IPR012336">
    <property type="entry name" value="Thioredoxin-like_fold"/>
</dbReference>
<keyword evidence="3" id="KW-0285">Flavoprotein</keyword>
<name>A0A0R2CUH6_9LACO</name>
<dbReference type="PATRIC" id="fig|1423796.3.peg.2160"/>
<dbReference type="GO" id="GO:0005829">
    <property type="term" value="C:cytosol"/>
    <property type="evidence" value="ECO:0007669"/>
    <property type="project" value="UniProtKB-ARBA"/>
</dbReference>
<dbReference type="GO" id="GO:0032991">
    <property type="term" value="C:protein-containing complex"/>
    <property type="evidence" value="ECO:0007669"/>
    <property type="project" value="UniProtKB-ARBA"/>
</dbReference>
<dbReference type="CDD" id="cd03026">
    <property type="entry name" value="AhpF_NTD_C"/>
    <property type="match status" value="1"/>
</dbReference>
<dbReference type="PANTHER" id="PTHR48105">
    <property type="entry name" value="THIOREDOXIN REDUCTASE 1-RELATED-RELATED"/>
    <property type="match status" value="1"/>
</dbReference>
<comment type="cofactor">
    <cofactor evidence="9">
        <name>FAD</name>
        <dbReference type="ChEBI" id="CHEBI:57692"/>
    </cofactor>
    <text evidence="9">Binds 1 FAD per subunit.</text>
</comment>
<dbReference type="STRING" id="1423796.FC24_GL002131"/>
<feature type="binding site" evidence="9">
    <location>
        <begin position="472"/>
        <end position="482"/>
    </location>
    <ligand>
        <name>FAD</name>
        <dbReference type="ChEBI" id="CHEBI:57692"/>
    </ligand>
</feature>
<dbReference type="AlphaFoldDB" id="A0A0R2CUH6"/>
<gene>
    <name evidence="13" type="ORF">FC24_GL002131</name>
</gene>
<dbReference type="PROSITE" id="PS51354">
    <property type="entry name" value="GLUTAREDOXIN_2"/>
    <property type="match status" value="1"/>
</dbReference>
<evidence type="ECO:0000256" key="10">
    <source>
        <dbReference type="PIRSR" id="PIRSR000238-2"/>
    </source>
</evidence>
<dbReference type="Pfam" id="PF07992">
    <property type="entry name" value="Pyr_redox_2"/>
    <property type="match status" value="1"/>
</dbReference>
<dbReference type="InterPro" id="IPR050097">
    <property type="entry name" value="Ferredoxin-NADP_redctase_2"/>
</dbReference>
<evidence type="ECO:0000256" key="7">
    <source>
        <dbReference type="ARBA" id="ARBA00023157"/>
    </source>
</evidence>
<keyword evidence="5" id="KW-0560">Oxidoreductase</keyword>
<evidence type="ECO:0000259" key="11">
    <source>
        <dbReference type="Pfam" id="PF07992"/>
    </source>
</evidence>
<dbReference type="InterPro" id="IPR036249">
    <property type="entry name" value="Thioredoxin-like_sf"/>
</dbReference>
<dbReference type="InterPro" id="IPR044141">
    <property type="entry name" value="AhpF_NTD_C"/>
</dbReference>
<organism evidence="13 14">
    <name type="scientific">Loigolactobacillus rennini DSM 20253</name>
    <dbReference type="NCBI Taxonomy" id="1423796"/>
    <lineage>
        <taxon>Bacteria</taxon>
        <taxon>Bacillati</taxon>
        <taxon>Bacillota</taxon>
        <taxon>Bacilli</taxon>
        <taxon>Lactobacillales</taxon>
        <taxon>Lactobacillaceae</taxon>
        <taxon>Loigolactobacillus</taxon>
    </lineage>
</organism>
<feature type="domain" description="FAD/NAD(P)-binding" evidence="11">
    <location>
        <begin position="212"/>
        <end position="498"/>
    </location>
</feature>
<keyword evidence="8 10" id="KW-0676">Redox-active center</keyword>
<dbReference type="EMBL" id="AYYI01000068">
    <property type="protein sequence ID" value="KRM95457.1"/>
    <property type="molecule type" value="Genomic_DNA"/>
</dbReference>
<accession>A0A0R2CUH6</accession>
<dbReference type="Gene3D" id="3.50.50.60">
    <property type="entry name" value="FAD/NAD(P)-binding domain"/>
    <property type="match status" value="2"/>
</dbReference>
<keyword evidence="9" id="KW-0521">NADP</keyword>
<keyword evidence="6 9" id="KW-0520">NAD</keyword>
<dbReference type="InterPro" id="IPR023753">
    <property type="entry name" value="FAD/NAD-binding_dom"/>
</dbReference>
<evidence type="ECO:0000313" key="14">
    <source>
        <dbReference type="Proteomes" id="UP000051638"/>
    </source>
</evidence>
<dbReference type="PIRSF" id="PIRSF000238">
    <property type="entry name" value="AhpF"/>
    <property type="match status" value="1"/>
</dbReference>
<feature type="binding site" evidence="9">
    <location>
        <begin position="352"/>
        <end position="366"/>
    </location>
    <ligand>
        <name>NAD(+)</name>
        <dbReference type="ChEBI" id="CHEBI:57540"/>
    </ligand>
</feature>
<evidence type="ECO:0000256" key="5">
    <source>
        <dbReference type="ARBA" id="ARBA00023002"/>
    </source>
</evidence>
<proteinExistence type="inferred from homology"/>
<dbReference type="FunFam" id="3.50.50.60:FF:000007">
    <property type="entry name" value="Alkyl hydroperoxide reductase, F subunit"/>
    <property type="match status" value="1"/>
</dbReference>